<feature type="transmembrane region" description="Helical" evidence="1">
    <location>
        <begin position="52"/>
        <end position="74"/>
    </location>
</feature>
<keyword evidence="1" id="KW-0812">Transmembrane</keyword>
<sequence length="76" mass="8634">MLPLNLYRAKKELEECRSANWGAEMSVAAANNANLSMVLHDRLGQFIVEKKTYFLIVLLALVEIIGAQETLIWLEE</sequence>
<reference evidence="2 3" key="1">
    <citation type="submission" date="2020-09" db="EMBL/GenBank/DDBJ databases">
        <title>De no assembly of potato wild relative species, Solanum commersonii.</title>
        <authorList>
            <person name="Cho K."/>
        </authorList>
    </citation>
    <scope>NUCLEOTIDE SEQUENCE [LARGE SCALE GENOMIC DNA]</scope>
    <source>
        <strain evidence="2">LZ3.2</strain>
        <tissue evidence="2">Leaf</tissue>
    </source>
</reference>
<accession>A0A9J5Z5B4</accession>
<evidence type="ECO:0000313" key="2">
    <source>
        <dbReference type="EMBL" id="KAG5608065.1"/>
    </source>
</evidence>
<keyword evidence="3" id="KW-1185">Reference proteome</keyword>
<dbReference type="EMBL" id="JACXVP010000004">
    <property type="protein sequence ID" value="KAG5608065.1"/>
    <property type="molecule type" value="Genomic_DNA"/>
</dbReference>
<dbReference type="Proteomes" id="UP000824120">
    <property type="component" value="Chromosome 4"/>
</dbReference>
<keyword evidence="1" id="KW-0472">Membrane</keyword>
<name>A0A9J5Z5B4_SOLCO</name>
<evidence type="ECO:0000256" key="1">
    <source>
        <dbReference type="SAM" id="Phobius"/>
    </source>
</evidence>
<organism evidence="2 3">
    <name type="scientific">Solanum commersonii</name>
    <name type="common">Commerson's wild potato</name>
    <name type="synonym">Commerson's nightshade</name>
    <dbReference type="NCBI Taxonomy" id="4109"/>
    <lineage>
        <taxon>Eukaryota</taxon>
        <taxon>Viridiplantae</taxon>
        <taxon>Streptophyta</taxon>
        <taxon>Embryophyta</taxon>
        <taxon>Tracheophyta</taxon>
        <taxon>Spermatophyta</taxon>
        <taxon>Magnoliopsida</taxon>
        <taxon>eudicotyledons</taxon>
        <taxon>Gunneridae</taxon>
        <taxon>Pentapetalae</taxon>
        <taxon>asterids</taxon>
        <taxon>lamiids</taxon>
        <taxon>Solanales</taxon>
        <taxon>Solanaceae</taxon>
        <taxon>Solanoideae</taxon>
        <taxon>Solaneae</taxon>
        <taxon>Solanum</taxon>
    </lineage>
</organism>
<comment type="caution">
    <text evidence="2">The sequence shown here is derived from an EMBL/GenBank/DDBJ whole genome shotgun (WGS) entry which is preliminary data.</text>
</comment>
<dbReference type="AlphaFoldDB" id="A0A9J5Z5B4"/>
<gene>
    <name evidence="2" type="ORF">H5410_019346</name>
</gene>
<dbReference type="OrthoDB" id="1297712at2759"/>
<evidence type="ECO:0000313" key="3">
    <source>
        <dbReference type="Proteomes" id="UP000824120"/>
    </source>
</evidence>
<proteinExistence type="predicted"/>
<keyword evidence="1" id="KW-1133">Transmembrane helix</keyword>
<protein>
    <submittedName>
        <fullName evidence="2">Uncharacterized protein</fullName>
    </submittedName>
</protein>